<gene>
    <name evidence="1" type="ORF">A0123_03232</name>
</gene>
<organism evidence="1 2">
    <name type="scientific">Gluconobacter cerinus</name>
    <dbReference type="NCBI Taxonomy" id="38307"/>
    <lineage>
        <taxon>Bacteria</taxon>
        <taxon>Pseudomonadati</taxon>
        <taxon>Pseudomonadota</taxon>
        <taxon>Alphaproteobacteria</taxon>
        <taxon>Acetobacterales</taxon>
        <taxon>Acetobacteraceae</taxon>
        <taxon>Gluconobacter</taxon>
    </lineage>
</organism>
<accession>A0A1B6VFW4</accession>
<dbReference type="OrthoDB" id="932750at2"/>
<reference evidence="1 2" key="1">
    <citation type="submission" date="2016-03" db="EMBL/GenBank/DDBJ databases">
        <title>Draft genome sequence of Gluconobacter cerinus strain CECT 9110.</title>
        <authorList>
            <person name="Sainz F."/>
            <person name="Mas A."/>
            <person name="Torija M.J."/>
        </authorList>
    </citation>
    <scope>NUCLEOTIDE SEQUENCE [LARGE SCALE GENOMIC DNA]</scope>
    <source>
        <strain evidence="1 2">CECT 9110</strain>
    </source>
</reference>
<dbReference type="GeneID" id="81475783"/>
<proteinExistence type="predicted"/>
<dbReference type="AlphaFoldDB" id="A0A1B6VFW4"/>
<dbReference type="Pfam" id="PF04796">
    <property type="entry name" value="RepA_C"/>
    <property type="match status" value="1"/>
</dbReference>
<dbReference type="Proteomes" id="UP000077786">
    <property type="component" value="Unassembled WGS sequence"/>
</dbReference>
<sequence>MTTIHKLLEAQGKQGVLALGLDRDVVEAASAYMSDEENGLGFIYSGWAQCALPHRRLPAHEAWQMSSDRVKLIIQPGIKPIPNTDELEHVGVPFGAHARLILLFLQTEAIRTNSREIELGKSLRQWIKRIGIQPSGSSARSVRDQAERISRCRLSFHIHNNETGTSALVNQAIVDGALFVSEGGAHSDKSYLEVAKLSEGYFEQLRKHPVPVQEAAVRAIANNSAALDIYIWLAYRLHVLNQKRLVTWGALKAQFGPSYKELYHFKAKWQKPLALALAVYPDAKVEVTEEGLILHQSPPPVKPRLIPRKSI</sequence>
<comment type="caution">
    <text evidence="1">The sequence shown here is derived from an EMBL/GenBank/DDBJ whole genome shotgun (WGS) entry which is preliminary data.</text>
</comment>
<dbReference type="InterPro" id="IPR006881">
    <property type="entry name" value="RepA_C"/>
</dbReference>
<name>A0A1B6VFW4_9PROT</name>
<dbReference type="PATRIC" id="fig|38307.3.peg.3377"/>
<protein>
    <submittedName>
        <fullName evidence="1">Plasmid replication initiator</fullName>
    </submittedName>
</protein>
<evidence type="ECO:0000313" key="1">
    <source>
        <dbReference type="EMBL" id="OAJ66105.1"/>
    </source>
</evidence>
<dbReference type="RefSeq" id="WP_064275578.1">
    <property type="nucleotide sequence ID" value="NZ_LUTU01000021.1"/>
</dbReference>
<evidence type="ECO:0000313" key="2">
    <source>
        <dbReference type="Proteomes" id="UP000077786"/>
    </source>
</evidence>
<dbReference type="EMBL" id="LUTU01000021">
    <property type="protein sequence ID" value="OAJ66105.1"/>
    <property type="molecule type" value="Genomic_DNA"/>
</dbReference>